<evidence type="ECO:0000313" key="1">
    <source>
        <dbReference type="EMBL" id="MFC6904587.1"/>
    </source>
</evidence>
<sequence length="73" mass="7823">MTSVEFVDTDGATGTIFADLAIDYEGRFAETIDAVVSSVDCDGTATDDDLQDVSVELYLEGHFAKLDLVRGES</sequence>
<dbReference type="AlphaFoldDB" id="A0ABD5UZE7"/>
<gene>
    <name evidence="1" type="ORF">ACFQGH_05170</name>
</gene>
<reference evidence="1 2" key="1">
    <citation type="journal article" date="2019" name="Int. J. Syst. Evol. Microbiol.">
        <title>The Global Catalogue of Microorganisms (GCM) 10K type strain sequencing project: providing services to taxonomists for standard genome sequencing and annotation.</title>
        <authorList>
            <consortium name="The Broad Institute Genomics Platform"/>
            <consortium name="The Broad Institute Genome Sequencing Center for Infectious Disease"/>
            <person name="Wu L."/>
            <person name="Ma J."/>
        </authorList>
    </citation>
    <scope>NUCLEOTIDE SEQUENCE [LARGE SCALE GENOMIC DNA]</scope>
    <source>
        <strain evidence="1 2">CGMCC 1.3240</strain>
    </source>
</reference>
<dbReference type="Proteomes" id="UP001596312">
    <property type="component" value="Unassembled WGS sequence"/>
</dbReference>
<name>A0ABD5UZE7_9EURY</name>
<evidence type="ECO:0000313" key="2">
    <source>
        <dbReference type="Proteomes" id="UP001596312"/>
    </source>
</evidence>
<dbReference type="RefSeq" id="WP_340603092.1">
    <property type="nucleotide sequence ID" value="NZ_JBBMXV010000001.1"/>
</dbReference>
<comment type="caution">
    <text evidence="1">The sequence shown here is derived from an EMBL/GenBank/DDBJ whole genome shotgun (WGS) entry which is preliminary data.</text>
</comment>
<dbReference type="EMBL" id="JBHSXQ010000001">
    <property type="protein sequence ID" value="MFC6904587.1"/>
    <property type="molecule type" value="Genomic_DNA"/>
</dbReference>
<accession>A0ABD5UZE7</accession>
<protein>
    <submittedName>
        <fullName evidence="1">Uncharacterized protein</fullName>
    </submittedName>
</protein>
<proteinExistence type="predicted"/>
<organism evidence="1 2">
    <name type="scientific">Halalkalicoccus tibetensis</name>
    <dbReference type="NCBI Taxonomy" id="175632"/>
    <lineage>
        <taxon>Archaea</taxon>
        <taxon>Methanobacteriati</taxon>
        <taxon>Methanobacteriota</taxon>
        <taxon>Stenosarchaea group</taxon>
        <taxon>Halobacteria</taxon>
        <taxon>Halobacteriales</taxon>
        <taxon>Halococcaceae</taxon>
        <taxon>Halalkalicoccus</taxon>
    </lineage>
</organism>
<keyword evidence="2" id="KW-1185">Reference proteome</keyword>